<sequence>MVGEIGIIYTPEVIRYLDDLVITLYKEEYFGFIESAEEYVSNIYYAVSERINKFSQKKTPHLMQYLGSNYIFYKSNTRTTWYIFFEKRNQNYLITGILNNYSEEVKEL</sequence>
<dbReference type="AlphaFoldDB" id="A0A1M5EN23"/>
<dbReference type="Proteomes" id="UP000184071">
    <property type="component" value="Unassembled WGS sequence"/>
</dbReference>
<proteinExistence type="predicted"/>
<evidence type="ECO:0000313" key="2">
    <source>
        <dbReference type="Proteomes" id="UP000184071"/>
    </source>
</evidence>
<accession>A0A1M5EN23</accession>
<evidence type="ECO:0008006" key="3">
    <source>
        <dbReference type="Google" id="ProtNLM"/>
    </source>
</evidence>
<dbReference type="EMBL" id="FQWC01000001">
    <property type="protein sequence ID" value="SHF80693.1"/>
    <property type="molecule type" value="Genomic_DNA"/>
</dbReference>
<evidence type="ECO:0000313" key="1">
    <source>
        <dbReference type="EMBL" id="SHF80693.1"/>
    </source>
</evidence>
<keyword evidence="2" id="KW-1185">Reference proteome</keyword>
<organism evidence="1 2">
    <name type="scientific">Flavobacterium defluvii</name>
    <dbReference type="NCBI Taxonomy" id="370979"/>
    <lineage>
        <taxon>Bacteria</taxon>
        <taxon>Pseudomonadati</taxon>
        <taxon>Bacteroidota</taxon>
        <taxon>Flavobacteriia</taxon>
        <taxon>Flavobacteriales</taxon>
        <taxon>Flavobacteriaceae</taxon>
        <taxon>Flavobacterium</taxon>
    </lineage>
</organism>
<gene>
    <name evidence="1" type="ORF">SAMN05443663_101190</name>
</gene>
<protein>
    <recommendedName>
        <fullName evidence="3">Plasmid stabilization system protein ParE</fullName>
    </recommendedName>
</protein>
<dbReference type="RefSeq" id="WP_073412509.1">
    <property type="nucleotide sequence ID" value="NZ_FQWC01000001.1"/>
</dbReference>
<name>A0A1M5EN23_9FLAO</name>
<dbReference type="OrthoDB" id="771059at2"/>
<reference evidence="2" key="1">
    <citation type="submission" date="2016-11" db="EMBL/GenBank/DDBJ databases">
        <authorList>
            <person name="Varghese N."/>
            <person name="Submissions S."/>
        </authorList>
    </citation>
    <scope>NUCLEOTIDE SEQUENCE [LARGE SCALE GENOMIC DNA]</scope>
    <source>
        <strain evidence="2">DSM 17963</strain>
    </source>
</reference>
<dbReference type="STRING" id="370979.SAMN05443663_101190"/>